<sequence length="226" mass="23451">MIVKLASQYLLNCKYSPQKLLSTAIAFLAAISLLLVANRALAHHPFGGKTPSNFFEGFLSGIGHPIIGIDHFVFVVAIGLLLAIKPRAILIPVAFVLATLAGTGIHLLSLDLPAAELFISASVLISGIILAMKDSPNSIAIATLAAIAGLFHGYAYGEAIVGAEMTPLVAYLLGFALIQLAIALVACQVGRFAIKKVTNEPALLLRFAGFTICGAGAAFLSSVIVG</sequence>
<comment type="caution">
    <text evidence="2">The sequence shown here is derived from an EMBL/GenBank/DDBJ whole genome shotgun (WGS) entry which is preliminary data.</text>
</comment>
<proteinExistence type="predicted"/>
<dbReference type="InterPro" id="IPR007038">
    <property type="entry name" value="HupE_UreJ"/>
</dbReference>
<feature type="transmembrane region" description="Helical" evidence="1">
    <location>
        <begin position="114"/>
        <end position="132"/>
    </location>
</feature>
<feature type="transmembrane region" description="Helical" evidence="1">
    <location>
        <begin position="168"/>
        <end position="191"/>
    </location>
</feature>
<name>A0A6B3N6D9_9CYAN</name>
<protein>
    <submittedName>
        <fullName evidence="2">Hydantoin utilization protein A</fullName>
    </submittedName>
</protein>
<feature type="transmembrane region" description="Helical" evidence="1">
    <location>
        <begin position="20"/>
        <end position="42"/>
    </location>
</feature>
<gene>
    <name evidence="2" type="ORF">F6J89_05740</name>
</gene>
<feature type="transmembrane region" description="Helical" evidence="1">
    <location>
        <begin position="203"/>
        <end position="225"/>
    </location>
</feature>
<keyword evidence="1" id="KW-1133">Transmembrane helix</keyword>
<organism evidence="2">
    <name type="scientific">Symploca sp. SIO1C4</name>
    <dbReference type="NCBI Taxonomy" id="2607765"/>
    <lineage>
        <taxon>Bacteria</taxon>
        <taxon>Bacillati</taxon>
        <taxon>Cyanobacteriota</taxon>
        <taxon>Cyanophyceae</taxon>
        <taxon>Coleofasciculales</taxon>
        <taxon>Coleofasciculaceae</taxon>
        <taxon>Symploca</taxon>
    </lineage>
</organism>
<keyword evidence="1" id="KW-0472">Membrane</keyword>
<feature type="transmembrane region" description="Helical" evidence="1">
    <location>
        <begin position="139"/>
        <end position="156"/>
    </location>
</feature>
<evidence type="ECO:0000256" key="1">
    <source>
        <dbReference type="SAM" id="Phobius"/>
    </source>
</evidence>
<dbReference type="Pfam" id="PF04955">
    <property type="entry name" value="HupE_UreJ"/>
    <property type="match status" value="1"/>
</dbReference>
<accession>A0A6B3N6D9</accession>
<dbReference type="AlphaFoldDB" id="A0A6B3N6D9"/>
<reference evidence="2" key="1">
    <citation type="submission" date="2019-11" db="EMBL/GenBank/DDBJ databases">
        <title>Genomic insights into an expanded diversity of filamentous marine cyanobacteria reveals the extraordinary biosynthetic potential of Moorea and Okeania.</title>
        <authorList>
            <person name="Ferreira Leao T."/>
            <person name="Wang M."/>
            <person name="Moss N."/>
            <person name="Da Silva R."/>
            <person name="Sanders J."/>
            <person name="Nurk S."/>
            <person name="Gurevich A."/>
            <person name="Humphrey G."/>
            <person name="Reher R."/>
            <person name="Zhu Q."/>
            <person name="Belda-Ferre P."/>
            <person name="Glukhov E."/>
            <person name="Rex R."/>
            <person name="Dorrestein P.C."/>
            <person name="Knight R."/>
            <person name="Pevzner P."/>
            <person name="Gerwick W.H."/>
            <person name="Gerwick L."/>
        </authorList>
    </citation>
    <scope>NUCLEOTIDE SEQUENCE</scope>
    <source>
        <strain evidence="2">SIO1C4</strain>
    </source>
</reference>
<keyword evidence="1" id="KW-0812">Transmembrane</keyword>
<evidence type="ECO:0000313" key="2">
    <source>
        <dbReference type="EMBL" id="NER27137.1"/>
    </source>
</evidence>
<dbReference type="EMBL" id="JAAHFQ010000075">
    <property type="protein sequence ID" value="NER27137.1"/>
    <property type="molecule type" value="Genomic_DNA"/>
</dbReference>
<feature type="transmembrane region" description="Helical" evidence="1">
    <location>
        <begin position="89"/>
        <end position="108"/>
    </location>
</feature>
<feature type="transmembrane region" description="Helical" evidence="1">
    <location>
        <begin position="62"/>
        <end position="82"/>
    </location>
</feature>
<dbReference type="PIRSF" id="PIRSF016919">
    <property type="entry name" value="HupE_UreJ"/>
    <property type="match status" value="1"/>
</dbReference>